<name>A0A437KT73_9FLAO</name>
<dbReference type="PANTHER" id="PTHR21240">
    <property type="entry name" value="2-AMINO-3-CARBOXYLMUCONATE-6-SEMIALDEHYDE DECARBOXYLASE"/>
    <property type="match status" value="1"/>
</dbReference>
<dbReference type="GO" id="GO:0016787">
    <property type="term" value="F:hydrolase activity"/>
    <property type="evidence" value="ECO:0007669"/>
    <property type="project" value="InterPro"/>
</dbReference>
<reference evidence="3 4" key="1">
    <citation type="submission" date="2019-01" db="EMBL/GenBank/DDBJ databases">
        <authorList>
            <person name="Chen W.-M."/>
        </authorList>
    </citation>
    <scope>NUCLEOTIDE SEQUENCE [LARGE SCALE GENOMIC DNA]</scope>
    <source>
        <strain evidence="3 4">BBQ-12</strain>
    </source>
</reference>
<organism evidence="3 4">
    <name type="scientific">Flavobacterium sufflavum</name>
    <dbReference type="NCBI Taxonomy" id="1921138"/>
    <lineage>
        <taxon>Bacteria</taxon>
        <taxon>Pseudomonadati</taxon>
        <taxon>Bacteroidota</taxon>
        <taxon>Flavobacteriia</taxon>
        <taxon>Flavobacteriales</taxon>
        <taxon>Flavobacteriaceae</taxon>
        <taxon>Flavobacterium</taxon>
    </lineage>
</organism>
<dbReference type="GO" id="GO:0016831">
    <property type="term" value="F:carboxy-lyase activity"/>
    <property type="evidence" value="ECO:0007669"/>
    <property type="project" value="InterPro"/>
</dbReference>
<keyword evidence="1" id="KW-0456">Lyase</keyword>
<dbReference type="SUPFAM" id="SSF51556">
    <property type="entry name" value="Metallo-dependent hydrolases"/>
    <property type="match status" value="1"/>
</dbReference>
<proteinExistence type="predicted"/>
<dbReference type="InterPro" id="IPR006680">
    <property type="entry name" value="Amidohydro-rel"/>
</dbReference>
<dbReference type="InterPro" id="IPR032466">
    <property type="entry name" value="Metal_Hydrolase"/>
</dbReference>
<dbReference type="GO" id="GO:0019748">
    <property type="term" value="P:secondary metabolic process"/>
    <property type="evidence" value="ECO:0007669"/>
    <property type="project" value="TreeGrafter"/>
</dbReference>
<keyword evidence="4" id="KW-1185">Reference proteome</keyword>
<evidence type="ECO:0000256" key="1">
    <source>
        <dbReference type="ARBA" id="ARBA00023239"/>
    </source>
</evidence>
<gene>
    <name evidence="3" type="ORF">EOD40_11230</name>
</gene>
<dbReference type="Proteomes" id="UP000285211">
    <property type="component" value="Unassembled WGS sequence"/>
</dbReference>
<feature type="domain" description="Amidohydrolase-related" evidence="2">
    <location>
        <begin position="286"/>
        <end position="497"/>
    </location>
</feature>
<dbReference type="GO" id="GO:0005737">
    <property type="term" value="C:cytoplasm"/>
    <property type="evidence" value="ECO:0007669"/>
    <property type="project" value="TreeGrafter"/>
</dbReference>
<dbReference type="InterPro" id="IPR032465">
    <property type="entry name" value="ACMSD"/>
</dbReference>
<evidence type="ECO:0000313" key="3">
    <source>
        <dbReference type="EMBL" id="RVT75329.1"/>
    </source>
</evidence>
<dbReference type="EMBL" id="SACJ01000006">
    <property type="protein sequence ID" value="RVT75329.1"/>
    <property type="molecule type" value="Genomic_DNA"/>
</dbReference>
<dbReference type="Gene3D" id="3.20.20.140">
    <property type="entry name" value="Metal-dependent hydrolases"/>
    <property type="match status" value="1"/>
</dbReference>
<evidence type="ECO:0000259" key="2">
    <source>
        <dbReference type="Pfam" id="PF04909"/>
    </source>
</evidence>
<dbReference type="OrthoDB" id="1407586at2"/>
<dbReference type="AlphaFoldDB" id="A0A437KT73"/>
<comment type="caution">
    <text evidence="3">The sequence shown here is derived from an EMBL/GenBank/DDBJ whole genome shotgun (WGS) entry which is preliminary data.</text>
</comment>
<dbReference type="PANTHER" id="PTHR21240:SF28">
    <property type="entry name" value="ISO-OROTATE DECARBOXYLASE (EUROFUNG)"/>
    <property type="match status" value="1"/>
</dbReference>
<evidence type="ECO:0000313" key="4">
    <source>
        <dbReference type="Proteomes" id="UP000285211"/>
    </source>
</evidence>
<dbReference type="Pfam" id="PF04909">
    <property type="entry name" value="Amidohydro_2"/>
    <property type="match status" value="1"/>
</dbReference>
<sequence>MNMHRRNFLKTTSLGSLALIPVVEFLLESFNTPNNDKNCVLGSLKIEPRRLVDAHIHLFNARYLPLEAIIKPIFLVGLIAGPLANYLYALTDDFGSDEANFITNKNLLKNMESHEIIDWFLYRTRQKLELIARDNKSSDLSQAFQESLLFNSILELEKIKDKESTANKSKFNSDNFRKAFLENYMKSHAINADNNQKKEFEKTYQNTIIWALEKLCQPKINKELQQYLDCDDIPVINFLATMLDDEVKIYQKATSGYGKANLVLQVHYMMDMCASYEKGYTFYPFNPVQTNNMMKLVSQSDGKLLGFTAFNPLNENAMTSFQEGIAAGNIGVKFYPPMGYKPINNLDPVVEERVNNFFSYCQSEKIPIFTHCTPQGFQAKKGYGLNCDPKNWRNVLRKYPNLRICFGHAGGGDPKIRNHNFHGWYSNPRQWLSEDCYARIVVELCQEYEFAYCEVGHLRKIISNKHHERDRFFQNLIDNFNNGKFPLKNKICFGTDWDMIGMINEQNKYYELLVDMFQDSHLRGNIEGFFSQNFINFLSINNFLEKTASDYLSPAGRQYLMSLIE</sequence>
<accession>A0A437KT73</accession>
<protein>
    <recommendedName>
        <fullName evidence="2">Amidohydrolase-related domain-containing protein</fullName>
    </recommendedName>
</protein>